<evidence type="ECO:0000313" key="5">
    <source>
        <dbReference type="EMBL" id="KIM00283.1"/>
    </source>
</evidence>
<dbReference type="Pfam" id="PF01814">
    <property type="entry name" value="Hemerythrin"/>
    <property type="match status" value="1"/>
</dbReference>
<accession>A0A0C2UFI9</accession>
<comment type="similarity">
    <text evidence="1">Belongs to the hemerythrin family.</text>
</comment>
<dbReference type="Proteomes" id="UP000031971">
    <property type="component" value="Unassembled WGS sequence"/>
</dbReference>
<keyword evidence="3" id="KW-0408">Iron</keyword>
<feature type="domain" description="Hemerythrin-like" evidence="4">
    <location>
        <begin position="18"/>
        <end position="124"/>
    </location>
</feature>
<proteinExistence type="inferred from homology"/>
<dbReference type="GO" id="GO:0046872">
    <property type="term" value="F:metal ion binding"/>
    <property type="evidence" value="ECO:0007669"/>
    <property type="project" value="UniProtKB-KW"/>
</dbReference>
<protein>
    <recommendedName>
        <fullName evidence="4">Hemerythrin-like domain-containing protein</fullName>
    </recommendedName>
</protein>
<dbReference type="RefSeq" id="WP_009870080.1">
    <property type="nucleotide sequence ID" value="NZ_JXSL01000020.1"/>
</dbReference>
<dbReference type="InterPro" id="IPR035938">
    <property type="entry name" value="Hemerythrin-like_sf"/>
</dbReference>
<evidence type="ECO:0000256" key="2">
    <source>
        <dbReference type="ARBA" id="ARBA00022723"/>
    </source>
</evidence>
<reference evidence="5 6" key="1">
    <citation type="submission" date="2015-01" db="EMBL/GenBank/DDBJ databases">
        <title>Genome Sequence of Magnetospirillum magnetotacticum Strain MS-1.</title>
        <authorList>
            <person name="Marinov G.K."/>
            <person name="Smalley M.D."/>
            <person name="DeSalvo G."/>
        </authorList>
    </citation>
    <scope>NUCLEOTIDE SEQUENCE [LARGE SCALE GENOMIC DNA]</scope>
    <source>
        <strain evidence="5 6">MS-1</strain>
    </source>
</reference>
<keyword evidence="6" id="KW-1185">Reference proteome</keyword>
<evidence type="ECO:0000256" key="3">
    <source>
        <dbReference type="ARBA" id="ARBA00023004"/>
    </source>
</evidence>
<gene>
    <name evidence="5" type="ORF">CCC_03071</name>
</gene>
<sequence length="131" mass="15294">MRGEIDMPKWDFEDCDPLMEAEHNRLYRMMNRLEPVIVEGDSASKVARAIHMLQERLADHFHVEEELFVTADWASRQTMIRDHRDLMSMIACLAEIPADDGEARRSLFTAFLQALVRHDNDVDAPLFSRKH</sequence>
<keyword evidence="2" id="KW-0479">Metal-binding</keyword>
<dbReference type="EMBL" id="JXSL01000020">
    <property type="protein sequence ID" value="KIM00283.1"/>
    <property type="molecule type" value="Genomic_DNA"/>
</dbReference>
<comment type="caution">
    <text evidence="5">The sequence shown here is derived from an EMBL/GenBank/DDBJ whole genome shotgun (WGS) entry which is preliminary data.</text>
</comment>
<dbReference type="AlphaFoldDB" id="A0A0C2UFI9"/>
<dbReference type="STRING" id="272627.CCC_03071"/>
<evidence type="ECO:0000313" key="6">
    <source>
        <dbReference type="Proteomes" id="UP000031971"/>
    </source>
</evidence>
<name>A0A0C2UFI9_PARME</name>
<organism evidence="5 6">
    <name type="scientific">Paramagnetospirillum magnetotacticum MS-1</name>
    <dbReference type="NCBI Taxonomy" id="272627"/>
    <lineage>
        <taxon>Bacteria</taxon>
        <taxon>Pseudomonadati</taxon>
        <taxon>Pseudomonadota</taxon>
        <taxon>Alphaproteobacteria</taxon>
        <taxon>Rhodospirillales</taxon>
        <taxon>Magnetospirillaceae</taxon>
        <taxon>Paramagnetospirillum</taxon>
    </lineage>
</organism>
<evidence type="ECO:0000259" key="4">
    <source>
        <dbReference type="Pfam" id="PF01814"/>
    </source>
</evidence>
<dbReference type="SUPFAM" id="SSF47188">
    <property type="entry name" value="Hemerythrin-like"/>
    <property type="match status" value="1"/>
</dbReference>
<dbReference type="Gene3D" id="1.20.120.50">
    <property type="entry name" value="Hemerythrin-like"/>
    <property type="match status" value="1"/>
</dbReference>
<evidence type="ECO:0000256" key="1">
    <source>
        <dbReference type="ARBA" id="ARBA00010587"/>
    </source>
</evidence>
<dbReference type="InterPro" id="IPR012312">
    <property type="entry name" value="Hemerythrin-like"/>
</dbReference>